<feature type="compositionally biased region" description="Polar residues" evidence="1">
    <location>
        <begin position="119"/>
        <end position="139"/>
    </location>
</feature>
<dbReference type="InterPro" id="IPR036361">
    <property type="entry name" value="SAP_dom_sf"/>
</dbReference>
<name>A0ABR4P9A9_9HELO</name>
<gene>
    <name evidence="3" type="ORF">PVAG01_08387</name>
</gene>
<feature type="region of interest" description="Disordered" evidence="1">
    <location>
        <begin position="594"/>
        <end position="661"/>
    </location>
</feature>
<evidence type="ECO:0000313" key="4">
    <source>
        <dbReference type="Proteomes" id="UP001629113"/>
    </source>
</evidence>
<comment type="caution">
    <text evidence="3">The sequence shown here is derived from an EMBL/GenBank/DDBJ whole genome shotgun (WGS) entry which is preliminary data.</text>
</comment>
<dbReference type="SMART" id="SM00513">
    <property type="entry name" value="SAP"/>
    <property type="match status" value="1"/>
</dbReference>
<sequence length="661" mass="73911">MTDWTKLKVTDLKQELKTRGLSQSGLKLDLVNRLTAAENEAEYESEATMQDDAARDTAAAASTSPETIPSEQAFDLPPQLQGEAAKDAVAAGSNSPESIISERAYDLPAEDEDLPAQPTVESVTTQPEQTEQLSVTPSEPTLEPTLEQPRLPITSEPTTETPQPALVAQDSQSSLPAIDPIEVIEDKQKRKRRSLTPQPSVTDVARKRVKQGDELHEVITTAEDIAWVEKHNAVDAGAINAEAREVVSSGREPTIVDASTAGVEVESALLPMEQERSHSIDRSQDSQYKHDNLQPQDNEAVSAMNDYAEPDRNISPAIHPATAALYIRDLMRPLNPQSLKQYLTSLATPPGMSPDPEVITDFYLDPIRTHGFFSFQTVSAASRVRSAIHDSVWPEEANRKPLWADFIPVEMVEVWIDQEKSAKSNSQSTMRKWEIYYEVDEDRRVTAILQEATGRPAPQNIPRPAVQAQLPVHPDRLALVTGAIPAPSETTRSYRDADHDRSGAWEVRDRYNDNDHRNNRDREQRAAQNLSALDQLFNCTSTKPNLYWQPVDRSLANARLDQIERITSSDVSRHTGGEINRYTFEDGDKFVDRGPEIFEGIRPPRRENRGSFPPRGRGRGRGGPPRGRGGYGRNYDRGYERNFDNHYRGGMSPLDSRDRRY</sequence>
<reference evidence="3 4" key="1">
    <citation type="submission" date="2024-06" db="EMBL/GenBank/DDBJ databases">
        <title>Complete genome of Phlyctema vagabunda strain 19-DSS-EL-015.</title>
        <authorList>
            <person name="Fiorenzani C."/>
        </authorList>
    </citation>
    <scope>NUCLEOTIDE SEQUENCE [LARGE SCALE GENOMIC DNA]</scope>
    <source>
        <strain evidence="3 4">19-DSS-EL-015</strain>
    </source>
</reference>
<dbReference type="Proteomes" id="UP001629113">
    <property type="component" value="Unassembled WGS sequence"/>
</dbReference>
<dbReference type="EMBL" id="JBFCZG010000007">
    <property type="protein sequence ID" value="KAL3419888.1"/>
    <property type="molecule type" value="Genomic_DNA"/>
</dbReference>
<feature type="compositionally biased region" description="Basic and acidic residues" evidence="1">
    <location>
        <begin position="492"/>
        <end position="522"/>
    </location>
</feature>
<feature type="region of interest" description="Disordered" evidence="1">
    <location>
        <begin position="272"/>
        <end position="293"/>
    </location>
</feature>
<feature type="compositionally biased region" description="Basic and acidic residues" evidence="1">
    <location>
        <begin position="634"/>
        <end position="647"/>
    </location>
</feature>
<dbReference type="PANTHER" id="PTHR47031">
    <property type="entry name" value="SAP DNA-BINDING DOMAIN-CONTAINING PROTEIN"/>
    <property type="match status" value="1"/>
</dbReference>
<dbReference type="CDD" id="cd12432">
    <property type="entry name" value="RRM_ACINU"/>
    <property type="match status" value="1"/>
</dbReference>
<accession>A0ABR4P9A9</accession>
<keyword evidence="4" id="KW-1185">Reference proteome</keyword>
<evidence type="ECO:0000313" key="3">
    <source>
        <dbReference type="EMBL" id="KAL3419888.1"/>
    </source>
</evidence>
<protein>
    <recommendedName>
        <fullName evidence="2">SAP domain-containing protein</fullName>
    </recommendedName>
</protein>
<dbReference type="Gene3D" id="1.10.720.30">
    <property type="entry name" value="SAP domain"/>
    <property type="match status" value="1"/>
</dbReference>
<feature type="region of interest" description="Disordered" evidence="1">
    <location>
        <begin position="186"/>
        <end position="206"/>
    </location>
</feature>
<dbReference type="Pfam" id="PF02037">
    <property type="entry name" value="SAP"/>
    <property type="match status" value="1"/>
</dbReference>
<dbReference type="InterPro" id="IPR034257">
    <property type="entry name" value="Acinus_RRM"/>
</dbReference>
<feature type="compositionally biased region" description="Low complexity" evidence="1">
    <location>
        <begin position="46"/>
        <end position="63"/>
    </location>
</feature>
<evidence type="ECO:0000259" key="2">
    <source>
        <dbReference type="PROSITE" id="PS50800"/>
    </source>
</evidence>
<feature type="region of interest" description="Disordered" evidence="1">
    <location>
        <begin position="39"/>
        <end position="172"/>
    </location>
</feature>
<feature type="compositionally biased region" description="Gly residues" evidence="1">
    <location>
        <begin position="621"/>
        <end position="632"/>
    </location>
</feature>
<organism evidence="3 4">
    <name type="scientific">Phlyctema vagabunda</name>
    <dbReference type="NCBI Taxonomy" id="108571"/>
    <lineage>
        <taxon>Eukaryota</taxon>
        <taxon>Fungi</taxon>
        <taxon>Dikarya</taxon>
        <taxon>Ascomycota</taxon>
        <taxon>Pezizomycotina</taxon>
        <taxon>Leotiomycetes</taxon>
        <taxon>Helotiales</taxon>
        <taxon>Dermateaceae</taxon>
        <taxon>Phlyctema</taxon>
    </lineage>
</organism>
<dbReference type="PROSITE" id="PS50800">
    <property type="entry name" value="SAP"/>
    <property type="match status" value="1"/>
</dbReference>
<proteinExistence type="predicted"/>
<feature type="domain" description="SAP" evidence="2">
    <location>
        <begin position="4"/>
        <end position="38"/>
    </location>
</feature>
<dbReference type="InterPro" id="IPR003034">
    <property type="entry name" value="SAP_dom"/>
</dbReference>
<evidence type="ECO:0000256" key="1">
    <source>
        <dbReference type="SAM" id="MobiDB-lite"/>
    </source>
</evidence>
<feature type="region of interest" description="Disordered" evidence="1">
    <location>
        <begin position="483"/>
        <end position="522"/>
    </location>
</feature>
<feature type="compositionally biased region" description="Basic and acidic residues" evidence="1">
    <location>
        <begin position="273"/>
        <end position="292"/>
    </location>
</feature>
<dbReference type="SUPFAM" id="SSF68906">
    <property type="entry name" value="SAP domain"/>
    <property type="match status" value="1"/>
</dbReference>
<dbReference type="PANTHER" id="PTHR47031:SF3">
    <property type="entry name" value="SAP DOMAIN-CONTAINING PROTEIN"/>
    <property type="match status" value="1"/>
</dbReference>